<dbReference type="InterPro" id="IPR050759">
    <property type="entry name" value="Serine_protease_kringle"/>
</dbReference>
<dbReference type="Pfam" id="PF00024">
    <property type="entry name" value="PAN_1"/>
    <property type="match status" value="1"/>
</dbReference>
<dbReference type="Pfam" id="PF00051">
    <property type="entry name" value="Kringle"/>
    <property type="match status" value="3"/>
</dbReference>
<organism evidence="7">
    <name type="scientific">Darwinula stevensoni</name>
    <dbReference type="NCBI Taxonomy" id="69355"/>
    <lineage>
        <taxon>Eukaryota</taxon>
        <taxon>Metazoa</taxon>
        <taxon>Ecdysozoa</taxon>
        <taxon>Arthropoda</taxon>
        <taxon>Crustacea</taxon>
        <taxon>Oligostraca</taxon>
        <taxon>Ostracoda</taxon>
        <taxon>Podocopa</taxon>
        <taxon>Podocopida</taxon>
        <taxon>Darwinulocopina</taxon>
        <taxon>Darwinuloidea</taxon>
        <taxon>Darwinulidae</taxon>
        <taxon>Darwinula</taxon>
    </lineage>
</organism>
<feature type="signal peptide" evidence="4">
    <location>
        <begin position="1"/>
        <end position="29"/>
    </location>
</feature>
<evidence type="ECO:0000313" key="8">
    <source>
        <dbReference type="Proteomes" id="UP000677054"/>
    </source>
</evidence>
<evidence type="ECO:0000259" key="6">
    <source>
        <dbReference type="PROSITE" id="PS50948"/>
    </source>
</evidence>
<feature type="chain" id="PRO_5036208991" description="Plasminogen" evidence="4">
    <location>
        <begin position="30"/>
        <end position="472"/>
    </location>
</feature>
<dbReference type="InterPro" id="IPR038178">
    <property type="entry name" value="Kringle_sf"/>
</dbReference>
<dbReference type="EMBL" id="LR900000">
    <property type="protein sequence ID" value="CAD7243704.1"/>
    <property type="molecule type" value="Genomic_DNA"/>
</dbReference>
<dbReference type="SUPFAM" id="SSF57440">
    <property type="entry name" value="Kringle-like"/>
    <property type="match status" value="3"/>
</dbReference>
<feature type="domain" description="Apple" evidence="6">
    <location>
        <begin position="22"/>
        <end position="108"/>
    </location>
</feature>
<evidence type="ECO:0008006" key="9">
    <source>
        <dbReference type="Google" id="ProtNLM"/>
    </source>
</evidence>
<feature type="domain" description="Kringle" evidence="5">
    <location>
        <begin position="293"/>
        <end position="363"/>
    </location>
</feature>
<reference evidence="7" key="1">
    <citation type="submission" date="2020-11" db="EMBL/GenBank/DDBJ databases">
        <authorList>
            <person name="Tran Van P."/>
        </authorList>
    </citation>
    <scope>NUCLEOTIDE SEQUENCE</scope>
</reference>
<keyword evidence="1 3" id="KW-0420">Kringle</keyword>
<sequence>MGSTHPIIRVIAWHFMLATLSCLFRSITSSEFIVYYAGKKGERYGNVSRALQVMNFGECSSECSNTIPARSCHAFNFKELDGSCQLIQNNRSDLVPSDGFNTYVQFLCLTGYPVIKNAEETFVGWRGEYPVPQGGKVIFTCKHPRGFSDGSKQHMTTCSSRAPDDWCSTFVEERAPTCPHPREVYPECRLSEIGKEYMGGMNQTEMGKSCLRWDSPELAKLFNADSLDGFNTNLFYKEHFINLDPFSHDNYCRNPTSKERPWCFVDDGHIHPEYCRIPLCEDLSIRECKVTPKGGEYMGMKNVTISGFPCKPWQDAENKEEDRFATISISTFPDEHKVEHNYCRNPNGNPGGPWCNIKDSVIRKCKMTPKGGEYMGRKNVTISGFPCKPWQDAENKEEDRFATISISTFPDEHKVEHNYCRNPNGNPGGPWCNIKDSGGLDLPWEYCDVPFCGPDDQEEPCEAGSQCEPSES</sequence>
<dbReference type="PANTHER" id="PTHR24261">
    <property type="entry name" value="PLASMINOGEN-RELATED"/>
    <property type="match status" value="1"/>
</dbReference>
<dbReference type="Gene3D" id="2.40.20.10">
    <property type="entry name" value="Plasminogen Kringle 4"/>
    <property type="match status" value="3"/>
</dbReference>
<dbReference type="PRINTS" id="PR00018">
    <property type="entry name" value="KRINGLE"/>
</dbReference>
<proteinExistence type="predicted"/>
<keyword evidence="4" id="KW-0732">Signal</keyword>
<dbReference type="EMBL" id="CAJPEV010000483">
    <property type="protein sequence ID" value="CAG0885725.1"/>
    <property type="molecule type" value="Genomic_DNA"/>
</dbReference>
<dbReference type="PROSITE" id="PS50070">
    <property type="entry name" value="KRINGLE_2"/>
    <property type="match status" value="3"/>
</dbReference>
<gene>
    <name evidence="7" type="ORF">DSTB1V02_LOCUS3618</name>
</gene>
<dbReference type="PROSITE" id="PS00021">
    <property type="entry name" value="KRINGLE_1"/>
    <property type="match status" value="3"/>
</dbReference>
<evidence type="ECO:0000313" key="7">
    <source>
        <dbReference type="EMBL" id="CAD7243704.1"/>
    </source>
</evidence>
<dbReference type="Gene3D" id="3.50.4.10">
    <property type="entry name" value="Hepatocyte Growth Factor"/>
    <property type="match status" value="1"/>
</dbReference>
<dbReference type="InterPro" id="IPR003609">
    <property type="entry name" value="Pan_app"/>
</dbReference>
<dbReference type="Proteomes" id="UP000677054">
    <property type="component" value="Unassembled WGS sequence"/>
</dbReference>
<dbReference type="AlphaFoldDB" id="A0A7R8X4L3"/>
<comment type="caution">
    <text evidence="3">Lacks conserved residue(s) required for the propagation of feature annotation.</text>
</comment>
<dbReference type="InterPro" id="IPR000001">
    <property type="entry name" value="Kringle"/>
</dbReference>
<accession>A0A7R8X4L3</accession>
<protein>
    <recommendedName>
        <fullName evidence="9">Plasminogen</fullName>
    </recommendedName>
</protein>
<name>A0A7R8X4L3_9CRUS</name>
<feature type="domain" description="Kringle" evidence="5">
    <location>
        <begin position="194"/>
        <end position="280"/>
    </location>
</feature>
<dbReference type="OrthoDB" id="1915767at2759"/>
<evidence type="ECO:0000259" key="5">
    <source>
        <dbReference type="PROSITE" id="PS50070"/>
    </source>
</evidence>
<dbReference type="InterPro" id="IPR013806">
    <property type="entry name" value="Kringle-like"/>
</dbReference>
<feature type="disulfide bond" evidence="3">
    <location>
        <begin position="252"/>
        <end position="275"/>
    </location>
</feature>
<evidence type="ECO:0000256" key="3">
    <source>
        <dbReference type="PROSITE-ProRule" id="PRU00121"/>
    </source>
</evidence>
<keyword evidence="2 3" id="KW-1015">Disulfide bond</keyword>
<dbReference type="CDD" id="cd00108">
    <property type="entry name" value="KR"/>
    <property type="match status" value="1"/>
</dbReference>
<evidence type="ECO:0000256" key="4">
    <source>
        <dbReference type="SAM" id="SignalP"/>
    </source>
</evidence>
<evidence type="ECO:0000256" key="1">
    <source>
        <dbReference type="ARBA" id="ARBA00022572"/>
    </source>
</evidence>
<dbReference type="PROSITE" id="PS50948">
    <property type="entry name" value="PAN"/>
    <property type="match status" value="1"/>
</dbReference>
<evidence type="ECO:0000256" key="2">
    <source>
        <dbReference type="ARBA" id="ARBA00023157"/>
    </source>
</evidence>
<dbReference type="InterPro" id="IPR018056">
    <property type="entry name" value="Kringle_CS"/>
</dbReference>
<keyword evidence="8" id="KW-1185">Reference proteome</keyword>
<feature type="domain" description="Kringle" evidence="5">
    <location>
        <begin position="370"/>
        <end position="452"/>
    </location>
</feature>
<dbReference type="PANTHER" id="PTHR24261:SF7">
    <property type="entry name" value="KRINGLE DOMAIN-CONTAINING PROTEIN"/>
    <property type="match status" value="1"/>
</dbReference>
<dbReference type="SMART" id="SM00130">
    <property type="entry name" value="KR"/>
    <property type="match status" value="3"/>
</dbReference>
<dbReference type="SUPFAM" id="SSF57414">
    <property type="entry name" value="Hairpin loop containing domain-like"/>
    <property type="match status" value="1"/>
</dbReference>